<name>A0ABX4ZUM5_9PAST</name>
<dbReference type="Gene3D" id="2.40.160.90">
    <property type="match status" value="1"/>
</dbReference>
<dbReference type="Proteomes" id="UP000237229">
    <property type="component" value="Unassembled WGS sequence"/>
</dbReference>
<proteinExistence type="predicted"/>
<keyword evidence="4" id="KW-1185">Reference proteome</keyword>
<accession>A0ABX4ZUM5</accession>
<feature type="compositionally biased region" description="Polar residues" evidence="1">
    <location>
        <begin position="1"/>
        <end position="10"/>
    </location>
</feature>
<evidence type="ECO:0000256" key="1">
    <source>
        <dbReference type="SAM" id="MobiDB-lite"/>
    </source>
</evidence>
<sequence length="308" mass="32089">MLSALTACSSGGSGSSDEPAANNTSSNTTTSSTSQPDTSTNNNTTTQPETSTSNNTGSQPDTSNSSNTEPQPAPAEFSGYAFSSNSKLGEPANPGGTTTINSDSIDTIVVNGKSYSLIPNLAGISGNTVNISYLWVNDGKRYVCCGTQGNVKSVKIGAVLDNETLYAFVQGKPTPEDQIPTSGQVVYEGKDTARLIPLGDINNKGLANELSVRINADFDNKTVSGNLYNDDGGVFDIKNGKIAGNTIVNGEVSVSVKDDTNRQSLNIENDAQFSAPLNAKFYGENAKEVAGTAHNEKWGVVFAASKSE</sequence>
<feature type="compositionally biased region" description="Low complexity" evidence="1">
    <location>
        <begin position="22"/>
        <end position="56"/>
    </location>
</feature>
<dbReference type="EMBL" id="PQVI01000022">
    <property type="protein sequence ID" value="POY42895.1"/>
    <property type="molecule type" value="Genomic_DNA"/>
</dbReference>
<reference evidence="3 4" key="1">
    <citation type="submission" date="2018-02" db="EMBL/GenBank/DDBJ databases">
        <title>Classification genera of Pasteurellaceae by whole genome sequence comparison.</title>
        <authorList>
            <person name="Christensen H."/>
        </authorList>
    </citation>
    <scope>NUCLEOTIDE SEQUENCE [LARGE SCALE GENOMIC DNA]</scope>
    <source>
        <strain evidence="3 4">20186H4H1</strain>
    </source>
</reference>
<feature type="compositionally biased region" description="Polar residues" evidence="1">
    <location>
        <begin position="57"/>
        <end position="70"/>
    </location>
</feature>
<evidence type="ECO:0000313" key="3">
    <source>
        <dbReference type="EMBL" id="POY42895.1"/>
    </source>
</evidence>
<dbReference type="Pfam" id="PF01298">
    <property type="entry name" value="TbpB_B_D"/>
    <property type="match status" value="1"/>
</dbReference>
<comment type="caution">
    <text evidence="3">The sequence shown here is derived from an EMBL/GenBank/DDBJ whole genome shotgun (WGS) entry which is preliminary data.</text>
</comment>
<feature type="region of interest" description="Disordered" evidence="1">
    <location>
        <begin position="1"/>
        <end position="101"/>
    </location>
</feature>
<feature type="domain" description="Transferrin-binding protein B C-lobe/N-lobe beta-barrel" evidence="2">
    <location>
        <begin position="179"/>
        <end position="306"/>
    </location>
</feature>
<organism evidence="3 4">
    <name type="scientific">Avibacterium endocarditidis</name>
    <dbReference type="NCBI Taxonomy" id="380674"/>
    <lineage>
        <taxon>Bacteria</taxon>
        <taxon>Pseudomonadati</taxon>
        <taxon>Pseudomonadota</taxon>
        <taxon>Gammaproteobacteria</taxon>
        <taxon>Pasteurellales</taxon>
        <taxon>Pasteurellaceae</taxon>
        <taxon>Avibacterium</taxon>
    </lineage>
</organism>
<evidence type="ECO:0000313" key="4">
    <source>
        <dbReference type="Proteomes" id="UP000237229"/>
    </source>
</evidence>
<gene>
    <name evidence="3" type="ORF">C3Z13_02490</name>
</gene>
<dbReference type="SUPFAM" id="SSF56925">
    <property type="entry name" value="OMPA-like"/>
    <property type="match status" value="1"/>
</dbReference>
<protein>
    <recommendedName>
        <fullName evidence="2">Transferrin-binding protein B C-lobe/N-lobe beta-barrel domain-containing protein</fullName>
    </recommendedName>
</protein>
<evidence type="ECO:0000259" key="2">
    <source>
        <dbReference type="Pfam" id="PF01298"/>
    </source>
</evidence>
<dbReference type="InterPro" id="IPR001677">
    <property type="entry name" value="TbpB_B_D"/>
</dbReference>
<dbReference type="RefSeq" id="WP_103854902.1">
    <property type="nucleotide sequence ID" value="NZ_PQVI01000022.1"/>
</dbReference>
<dbReference type="InterPro" id="IPR011250">
    <property type="entry name" value="OMP/PagP_B-barrel"/>
</dbReference>